<keyword evidence="6" id="KW-1185">Reference proteome</keyword>
<dbReference type="EMBL" id="JACHND010000001">
    <property type="protein sequence ID" value="MBB4704296.1"/>
    <property type="molecule type" value="Genomic_DNA"/>
</dbReference>
<gene>
    <name evidence="5" type="ORF">BJ982_005840</name>
</gene>
<dbReference type="RefSeq" id="WP_184885249.1">
    <property type="nucleotide sequence ID" value="NZ_BOOV01000011.1"/>
</dbReference>
<dbReference type="Proteomes" id="UP000542210">
    <property type="component" value="Unassembled WGS sequence"/>
</dbReference>
<evidence type="ECO:0000259" key="4">
    <source>
        <dbReference type="Pfam" id="PF03816"/>
    </source>
</evidence>
<keyword evidence="3" id="KW-0812">Transmembrane</keyword>
<evidence type="ECO:0000313" key="5">
    <source>
        <dbReference type="EMBL" id="MBB4704296.1"/>
    </source>
</evidence>
<organism evidence="5 6">
    <name type="scientific">Sphaerisporangium siamense</name>
    <dbReference type="NCBI Taxonomy" id="795645"/>
    <lineage>
        <taxon>Bacteria</taxon>
        <taxon>Bacillati</taxon>
        <taxon>Actinomycetota</taxon>
        <taxon>Actinomycetes</taxon>
        <taxon>Streptosporangiales</taxon>
        <taxon>Streptosporangiaceae</taxon>
        <taxon>Sphaerisporangium</taxon>
    </lineage>
</organism>
<evidence type="ECO:0000313" key="6">
    <source>
        <dbReference type="Proteomes" id="UP000542210"/>
    </source>
</evidence>
<keyword evidence="3" id="KW-0472">Membrane</keyword>
<name>A0A7W7DCY1_9ACTN</name>
<feature type="compositionally biased region" description="Polar residues" evidence="2">
    <location>
        <begin position="506"/>
        <end position="516"/>
    </location>
</feature>
<feature type="domain" description="Cell envelope-related transcriptional attenuator" evidence="4">
    <location>
        <begin position="209"/>
        <end position="377"/>
    </location>
</feature>
<dbReference type="AlphaFoldDB" id="A0A7W7DCY1"/>
<keyword evidence="3" id="KW-1133">Transmembrane helix</keyword>
<proteinExistence type="inferred from homology"/>
<feature type="transmembrane region" description="Helical" evidence="3">
    <location>
        <begin position="63"/>
        <end position="83"/>
    </location>
</feature>
<evidence type="ECO:0000256" key="2">
    <source>
        <dbReference type="SAM" id="MobiDB-lite"/>
    </source>
</evidence>
<dbReference type="NCBIfam" id="TIGR00350">
    <property type="entry name" value="lytR_cpsA_psr"/>
    <property type="match status" value="1"/>
</dbReference>
<comment type="similarity">
    <text evidence="1">Belongs to the LytR/CpsA/Psr (LCP) family.</text>
</comment>
<dbReference type="Gene3D" id="3.40.630.190">
    <property type="entry name" value="LCP protein"/>
    <property type="match status" value="1"/>
</dbReference>
<accession>A0A7W7DCY1</accession>
<evidence type="ECO:0000256" key="1">
    <source>
        <dbReference type="ARBA" id="ARBA00006068"/>
    </source>
</evidence>
<protein>
    <submittedName>
        <fullName evidence="5">LCP family protein required for cell wall assembly</fullName>
    </submittedName>
</protein>
<dbReference type="InterPro" id="IPR050922">
    <property type="entry name" value="LytR/CpsA/Psr_CW_biosynth"/>
</dbReference>
<sequence>MTTPLDRTGEEAVNGPGDPASKRAAAPRYAKAPSTAAVIGWTGLSALVPGAAHLRAGRRRTGFVLLGVFGAILVAALAFALIVRANLGLALKDSTLVVVTVIAAVGALAWFALVLTSYVALRPDRLPQSGQVVSGGVVGVLCVTVMAPFALTASSIVTVRQTANAVFPSDGGAGASIAPVKQEDPWNGRRRVNFLLVGGDAAGNRTGVRTDSMTVASVDVRTGNAVMFSLPRNLQYVHFPKGDPLAARFPNGFTGDSGQGLLNEVWQYAEDHLGKGKGPQELKNAIGHTLGLKIDYYAIVDMYGFAALIDAIGGLRIRVEQDVPWGGHFGTAGTIKAGYQLLDGEHVLWYGRSRVNSDDFSRMSRQRCVMGALLEQATPSVVLANFGKIASATRHMFRTDIPRDLLEHLVPLALKVKDAKTTSLQFVPPTIWPGAADWVKIRRLAAKALKESEQSRRPTLAAGATPGVRPSGATPGATPATSPSGAENATPSPTRSRASAPATPLKTPTPNDQGSAKTLADACGF</sequence>
<dbReference type="PANTHER" id="PTHR33392:SF6">
    <property type="entry name" value="POLYISOPRENYL-TEICHOIC ACID--PEPTIDOGLYCAN TEICHOIC ACID TRANSFERASE TAGU"/>
    <property type="match status" value="1"/>
</dbReference>
<dbReference type="PANTHER" id="PTHR33392">
    <property type="entry name" value="POLYISOPRENYL-TEICHOIC ACID--PEPTIDOGLYCAN TEICHOIC ACID TRANSFERASE TAGU"/>
    <property type="match status" value="1"/>
</dbReference>
<dbReference type="Pfam" id="PF03816">
    <property type="entry name" value="LytR_cpsA_psr"/>
    <property type="match status" value="1"/>
</dbReference>
<feature type="compositionally biased region" description="Polar residues" evidence="2">
    <location>
        <begin position="479"/>
        <end position="497"/>
    </location>
</feature>
<reference evidence="5 6" key="1">
    <citation type="submission" date="2020-08" db="EMBL/GenBank/DDBJ databases">
        <title>Sequencing the genomes of 1000 actinobacteria strains.</title>
        <authorList>
            <person name="Klenk H.-P."/>
        </authorList>
    </citation>
    <scope>NUCLEOTIDE SEQUENCE [LARGE SCALE GENOMIC DNA]</scope>
    <source>
        <strain evidence="5 6">DSM 45784</strain>
    </source>
</reference>
<feature type="transmembrane region" description="Helical" evidence="3">
    <location>
        <begin position="95"/>
        <end position="120"/>
    </location>
</feature>
<dbReference type="InterPro" id="IPR004474">
    <property type="entry name" value="LytR_CpsA_psr"/>
</dbReference>
<evidence type="ECO:0000256" key="3">
    <source>
        <dbReference type="SAM" id="Phobius"/>
    </source>
</evidence>
<feature type="transmembrane region" description="Helical" evidence="3">
    <location>
        <begin position="132"/>
        <end position="151"/>
    </location>
</feature>
<feature type="region of interest" description="Disordered" evidence="2">
    <location>
        <begin position="449"/>
        <end position="525"/>
    </location>
</feature>
<feature type="region of interest" description="Disordered" evidence="2">
    <location>
        <begin position="1"/>
        <end position="25"/>
    </location>
</feature>
<comment type="caution">
    <text evidence="5">The sequence shown here is derived from an EMBL/GenBank/DDBJ whole genome shotgun (WGS) entry which is preliminary data.</text>
</comment>